<keyword evidence="1" id="KW-1133">Transmembrane helix</keyword>
<dbReference type="EMBL" id="KI964709">
    <property type="protein sequence ID" value="EUC30216.1"/>
    <property type="molecule type" value="Genomic_DNA"/>
</dbReference>
<dbReference type="Proteomes" id="UP000053841">
    <property type="component" value="Unassembled WGS sequence"/>
</dbReference>
<dbReference type="RefSeq" id="XP_007715461.1">
    <property type="nucleotide sequence ID" value="XM_007717271.1"/>
</dbReference>
<evidence type="ECO:0000313" key="2">
    <source>
        <dbReference type="EMBL" id="EUC30216.1"/>
    </source>
</evidence>
<protein>
    <submittedName>
        <fullName evidence="2">Uncharacterized protein</fullName>
    </submittedName>
</protein>
<organism evidence="2 3">
    <name type="scientific">Cochliobolus carbonum (strain 26-R-13)</name>
    <name type="common">Maize leaf spot fungus</name>
    <name type="synonym">Bipolaris zeicola</name>
    <dbReference type="NCBI Taxonomy" id="930089"/>
    <lineage>
        <taxon>Eukaryota</taxon>
        <taxon>Fungi</taxon>
        <taxon>Dikarya</taxon>
        <taxon>Ascomycota</taxon>
        <taxon>Pezizomycotina</taxon>
        <taxon>Dothideomycetes</taxon>
        <taxon>Pleosporomycetidae</taxon>
        <taxon>Pleosporales</taxon>
        <taxon>Pleosporineae</taxon>
        <taxon>Pleosporaceae</taxon>
        <taxon>Bipolaris</taxon>
    </lineage>
</organism>
<gene>
    <name evidence="2" type="ORF">COCCADRAFT_104424</name>
</gene>
<evidence type="ECO:0000256" key="1">
    <source>
        <dbReference type="SAM" id="Phobius"/>
    </source>
</evidence>
<keyword evidence="1" id="KW-0812">Transmembrane</keyword>
<accession>W6YG78</accession>
<evidence type="ECO:0000313" key="3">
    <source>
        <dbReference type="Proteomes" id="UP000053841"/>
    </source>
</evidence>
<dbReference type="AlphaFoldDB" id="W6YG78"/>
<keyword evidence="3" id="KW-1185">Reference proteome</keyword>
<keyword evidence="1" id="KW-0472">Membrane</keyword>
<dbReference type="HOGENOM" id="CLU_2721854_0_0_1"/>
<feature type="transmembrane region" description="Helical" evidence="1">
    <location>
        <begin position="18"/>
        <end position="39"/>
    </location>
</feature>
<dbReference type="GeneID" id="19143004"/>
<dbReference type="KEGG" id="bze:COCCADRAFT_104424"/>
<reference evidence="2 3" key="1">
    <citation type="journal article" date="2013" name="PLoS Genet.">
        <title>Comparative genome structure, secondary metabolite, and effector coding capacity across Cochliobolus pathogens.</title>
        <authorList>
            <person name="Condon B.J."/>
            <person name="Leng Y."/>
            <person name="Wu D."/>
            <person name="Bushley K.E."/>
            <person name="Ohm R.A."/>
            <person name="Otillar R."/>
            <person name="Martin J."/>
            <person name="Schackwitz W."/>
            <person name="Grimwood J."/>
            <person name="MohdZainudin N."/>
            <person name="Xue C."/>
            <person name="Wang R."/>
            <person name="Manning V.A."/>
            <person name="Dhillon B."/>
            <person name="Tu Z.J."/>
            <person name="Steffenson B.J."/>
            <person name="Salamov A."/>
            <person name="Sun H."/>
            <person name="Lowry S."/>
            <person name="LaButti K."/>
            <person name="Han J."/>
            <person name="Copeland A."/>
            <person name="Lindquist E."/>
            <person name="Barry K."/>
            <person name="Schmutz J."/>
            <person name="Baker S.E."/>
            <person name="Ciuffetti L.M."/>
            <person name="Grigoriev I.V."/>
            <person name="Zhong S."/>
            <person name="Turgeon B.G."/>
        </authorList>
    </citation>
    <scope>NUCLEOTIDE SEQUENCE [LARGE SCALE GENOMIC DNA]</scope>
    <source>
        <strain evidence="2 3">26-R-13</strain>
    </source>
</reference>
<proteinExistence type="predicted"/>
<sequence length="72" mass="8495">MFEACLIDRQHVAFLPPLFFPLLYTLLQMGVYCQINILLTNPHMTRAWRGMVSARSIWAGFKYTWPFWSGQL</sequence>
<name>W6YG78_COCC2</name>